<proteinExistence type="predicted"/>
<feature type="compositionally biased region" description="Basic and acidic residues" evidence="1">
    <location>
        <begin position="53"/>
        <end position="67"/>
    </location>
</feature>
<protein>
    <submittedName>
        <fullName evidence="3">Uncharacterized protein</fullName>
    </submittedName>
</protein>
<organism evidence="3 4">
    <name type="scientific">Brassica carinata</name>
    <name type="common">Ethiopian mustard</name>
    <name type="synonym">Abyssinian cabbage</name>
    <dbReference type="NCBI Taxonomy" id="52824"/>
    <lineage>
        <taxon>Eukaryota</taxon>
        <taxon>Viridiplantae</taxon>
        <taxon>Streptophyta</taxon>
        <taxon>Embryophyta</taxon>
        <taxon>Tracheophyta</taxon>
        <taxon>Spermatophyta</taxon>
        <taxon>Magnoliopsida</taxon>
        <taxon>eudicotyledons</taxon>
        <taxon>Gunneridae</taxon>
        <taxon>Pentapetalae</taxon>
        <taxon>rosids</taxon>
        <taxon>malvids</taxon>
        <taxon>Brassicales</taxon>
        <taxon>Brassicaceae</taxon>
        <taxon>Brassiceae</taxon>
        <taxon>Brassica</taxon>
    </lineage>
</organism>
<keyword evidence="4" id="KW-1185">Reference proteome</keyword>
<evidence type="ECO:0000313" key="3">
    <source>
        <dbReference type="EMBL" id="KAG2263710.1"/>
    </source>
</evidence>
<reference evidence="3 4" key="1">
    <citation type="submission" date="2020-02" db="EMBL/GenBank/DDBJ databases">
        <authorList>
            <person name="Ma Q."/>
            <person name="Huang Y."/>
            <person name="Song X."/>
            <person name="Pei D."/>
        </authorList>
    </citation>
    <scope>NUCLEOTIDE SEQUENCE [LARGE SCALE GENOMIC DNA]</scope>
    <source>
        <strain evidence="3">Sxm20200214</strain>
        <tissue evidence="3">Leaf</tissue>
    </source>
</reference>
<dbReference type="EMBL" id="JAAMPC010000014">
    <property type="protein sequence ID" value="KAG2263710.1"/>
    <property type="molecule type" value="Genomic_DNA"/>
</dbReference>
<feature type="region of interest" description="Disordered" evidence="1">
    <location>
        <begin position="53"/>
        <end position="81"/>
    </location>
</feature>
<evidence type="ECO:0000313" key="4">
    <source>
        <dbReference type="Proteomes" id="UP000886595"/>
    </source>
</evidence>
<feature type="transmembrane region" description="Helical" evidence="2">
    <location>
        <begin position="138"/>
        <end position="157"/>
    </location>
</feature>
<evidence type="ECO:0000256" key="2">
    <source>
        <dbReference type="SAM" id="Phobius"/>
    </source>
</evidence>
<keyword evidence="2" id="KW-0812">Transmembrane</keyword>
<sequence>MLQPPLISLTEENPFPYRQSGIGLPLWSTDLEPEQLQIFLLILVYLRPSPKRQKEDQDQFSRSRPSDADDEGPTTPASCMGQRDTTFSLMVELHRTLHCAKLSKRQVASWNKMQDSTIHKLKNSVKALKRQMKRSLHFSLKCLSVLVVSGMTCWQLLVHLLSHTRLLWTSSFLEYRLP</sequence>
<keyword evidence="2" id="KW-0472">Membrane</keyword>
<dbReference type="AlphaFoldDB" id="A0A8X7Q7K3"/>
<dbReference type="Proteomes" id="UP000886595">
    <property type="component" value="Unassembled WGS sequence"/>
</dbReference>
<accession>A0A8X7Q7K3</accession>
<comment type="caution">
    <text evidence="3">The sequence shown here is derived from an EMBL/GenBank/DDBJ whole genome shotgun (WGS) entry which is preliminary data.</text>
</comment>
<name>A0A8X7Q7K3_BRACI</name>
<keyword evidence="2" id="KW-1133">Transmembrane helix</keyword>
<evidence type="ECO:0000256" key="1">
    <source>
        <dbReference type="SAM" id="MobiDB-lite"/>
    </source>
</evidence>
<gene>
    <name evidence="3" type="ORF">Bca52824_070789</name>
</gene>